<sequence length="92" mass="9919">MTSKPLVSFTKRGLPGLLLIALGLMLGLSLGRHSSWSVEVKPIVYPLALLLAVGGCNMIGSYIQQRPFRTMRTALLASTVLVVSLWLGSLTH</sequence>
<reference evidence="2 3" key="1">
    <citation type="submission" date="2019-07" db="EMBL/GenBank/DDBJ databases">
        <title>Hymenobacter sp. straun FUR1 Genome sequencing and assembly.</title>
        <authorList>
            <person name="Chhetri G."/>
        </authorList>
    </citation>
    <scope>NUCLEOTIDE SEQUENCE [LARGE SCALE GENOMIC DNA]</scope>
    <source>
        <strain evidence="2 3">Fur1</strain>
    </source>
</reference>
<keyword evidence="3" id="KW-1185">Reference proteome</keyword>
<keyword evidence="1" id="KW-0472">Membrane</keyword>
<dbReference type="RefSeq" id="WP_144845942.1">
    <property type="nucleotide sequence ID" value="NZ_VMRJ01000002.1"/>
</dbReference>
<dbReference type="Proteomes" id="UP000317624">
    <property type="component" value="Unassembled WGS sequence"/>
</dbReference>
<dbReference type="AlphaFoldDB" id="A0A558BXL4"/>
<organism evidence="2 3">
    <name type="scientific">Hymenobacter setariae</name>
    <dbReference type="NCBI Taxonomy" id="2594794"/>
    <lineage>
        <taxon>Bacteria</taxon>
        <taxon>Pseudomonadati</taxon>
        <taxon>Bacteroidota</taxon>
        <taxon>Cytophagia</taxon>
        <taxon>Cytophagales</taxon>
        <taxon>Hymenobacteraceae</taxon>
        <taxon>Hymenobacter</taxon>
    </lineage>
</organism>
<protein>
    <submittedName>
        <fullName evidence="2">Uncharacterized protein</fullName>
    </submittedName>
</protein>
<evidence type="ECO:0000313" key="3">
    <source>
        <dbReference type="Proteomes" id="UP000317624"/>
    </source>
</evidence>
<keyword evidence="1" id="KW-0812">Transmembrane</keyword>
<accession>A0A558BXL4</accession>
<feature type="transmembrane region" description="Helical" evidence="1">
    <location>
        <begin position="43"/>
        <end position="62"/>
    </location>
</feature>
<feature type="transmembrane region" description="Helical" evidence="1">
    <location>
        <begin position="12"/>
        <end position="31"/>
    </location>
</feature>
<gene>
    <name evidence="2" type="ORF">FNT36_07235</name>
</gene>
<dbReference type="EMBL" id="VMRJ01000002">
    <property type="protein sequence ID" value="TVT41245.1"/>
    <property type="molecule type" value="Genomic_DNA"/>
</dbReference>
<feature type="transmembrane region" description="Helical" evidence="1">
    <location>
        <begin position="74"/>
        <end position="91"/>
    </location>
</feature>
<keyword evidence="1" id="KW-1133">Transmembrane helix</keyword>
<proteinExistence type="predicted"/>
<evidence type="ECO:0000256" key="1">
    <source>
        <dbReference type="SAM" id="Phobius"/>
    </source>
</evidence>
<name>A0A558BXL4_9BACT</name>
<comment type="caution">
    <text evidence="2">The sequence shown here is derived from an EMBL/GenBank/DDBJ whole genome shotgun (WGS) entry which is preliminary data.</text>
</comment>
<evidence type="ECO:0000313" key="2">
    <source>
        <dbReference type="EMBL" id="TVT41245.1"/>
    </source>
</evidence>